<feature type="compositionally biased region" description="Low complexity" evidence="1">
    <location>
        <begin position="74"/>
        <end position="87"/>
    </location>
</feature>
<name>A0A6G1IQF6_9PLEO</name>
<evidence type="ECO:0000313" key="2">
    <source>
        <dbReference type="EMBL" id="KAF2680476.1"/>
    </source>
</evidence>
<organism evidence="2 3">
    <name type="scientific">Lentithecium fluviatile CBS 122367</name>
    <dbReference type="NCBI Taxonomy" id="1168545"/>
    <lineage>
        <taxon>Eukaryota</taxon>
        <taxon>Fungi</taxon>
        <taxon>Dikarya</taxon>
        <taxon>Ascomycota</taxon>
        <taxon>Pezizomycotina</taxon>
        <taxon>Dothideomycetes</taxon>
        <taxon>Pleosporomycetidae</taxon>
        <taxon>Pleosporales</taxon>
        <taxon>Massarineae</taxon>
        <taxon>Lentitheciaceae</taxon>
        <taxon>Lentithecium</taxon>
    </lineage>
</organism>
<feature type="region of interest" description="Disordered" evidence="1">
    <location>
        <begin position="29"/>
        <end position="119"/>
    </location>
</feature>
<evidence type="ECO:0000313" key="3">
    <source>
        <dbReference type="Proteomes" id="UP000799291"/>
    </source>
</evidence>
<protein>
    <submittedName>
        <fullName evidence="2">Uncharacterized protein</fullName>
    </submittedName>
</protein>
<sequence length="190" mass="20104">MDTANTKLAATSAIAIVSKLTAAEASADVELDTMDDKTDSPGNTTLTESSTSREQQPQKSQPSTLPATNPVSNAAVAARMPAIAPRPASRKTGPLTNSSAPPSRPSTPPEPSPPVSVPTLEFDRYRGLDRVLGYDVAVWYDDNLLVNGCPVNQSLGKALGPRLAPAWRGPFLAQGFDANTYGIDELEERE</sequence>
<dbReference type="Proteomes" id="UP000799291">
    <property type="component" value="Unassembled WGS sequence"/>
</dbReference>
<feature type="compositionally biased region" description="Pro residues" evidence="1">
    <location>
        <begin position="102"/>
        <end position="116"/>
    </location>
</feature>
<keyword evidence="3" id="KW-1185">Reference proteome</keyword>
<gene>
    <name evidence="2" type="ORF">K458DRAFT_392814</name>
</gene>
<dbReference type="OrthoDB" id="437457at2759"/>
<reference evidence="2" key="1">
    <citation type="journal article" date="2020" name="Stud. Mycol.">
        <title>101 Dothideomycetes genomes: a test case for predicting lifestyles and emergence of pathogens.</title>
        <authorList>
            <person name="Haridas S."/>
            <person name="Albert R."/>
            <person name="Binder M."/>
            <person name="Bloem J."/>
            <person name="Labutti K."/>
            <person name="Salamov A."/>
            <person name="Andreopoulos B."/>
            <person name="Baker S."/>
            <person name="Barry K."/>
            <person name="Bills G."/>
            <person name="Bluhm B."/>
            <person name="Cannon C."/>
            <person name="Castanera R."/>
            <person name="Culley D."/>
            <person name="Daum C."/>
            <person name="Ezra D."/>
            <person name="Gonzalez J."/>
            <person name="Henrissat B."/>
            <person name="Kuo A."/>
            <person name="Liang C."/>
            <person name="Lipzen A."/>
            <person name="Lutzoni F."/>
            <person name="Magnuson J."/>
            <person name="Mondo S."/>
            <person name="Nolan M."/>
            <person name="Ohm R."/>
            <person name="Pangilinan J."/>
            <person name="Park H.-J."/>
            <person name="Ramirez L."/>
            <person name="Alfaro M."/>
            <person name="Sun H."/>
            <person name="Tritt A."/>
            <person name="Yoshinaga Y."/>
            <person name="Zwiers L.-H."/>
            <person name="Turgeon B."/>
            <person name="Goodwin S."/>
            <person name="Spatafora J."/>
            <person name="Crous P."/>
            <person name="Grigoriev I."/>
        </authorList>
    </citation>
    <scope>NUCLEOTIDE SEQUENCE</scope>
    <source>
        <strain evidence="2">CBS 122367</strain>
    </source>
</reference>
<feature type="compositionally biased region" description="Polar residues" evidence="1">
    <location>
        <begin position="40"/>
        <end position="72"/>
    </location>
</feature>
<dbReference type="EMBL" id="MU005596">
    <property type="protein sequence ID" value="KAF2680476.1"/>
    <property type="molecule type" value="Genomic_DNA"/>
</dbReference>
<dbReference type="AlphaFoldDB" id="A0A6G1IQF6"/>
<evidence type="ECO:0000256" key="1">
    <source>
        <dbReference type="SAM" id="MobiDB-lite"/>
    </source>
</evidence>
<accession>A0A6G1IQF6</accession>
<proteinExistence type="predicted"/>